<dbReference type="Proteomes" id="UP000641025">
    <property type="component" value="Unassembled WGS sequence"/>
</dbReference>
<evidence type="ECO:0000313" key="4">
    <source>
        <dbReference type="Proteomes" id="UP000641025"/>
    </source>
</evidence>
<feature type="coiled-coil region" evidence="1">
    <location>
        <begin position="929"/>
        <end position="1005"/>
    </location>
</feature>
<dbReference type="RefSeq" id="WP_199393165.1">
    <property type="nucleotide sequence ID" value="NZ_JAEMHK010000001.1"/>
</dbReference>
<feature type="domain" description="Tape measure protein N-terminal" evidence="2">
    <location>
        <begin position="146"/>
        <end position="334"/>
    </location>
</feature>
<accession>A0ABS0YL06</accession>
<evidence type="ECO:0000313" key="3">
    <source>
        <dbReference type="EMBL" id="MBJ6798627.1"/>
    </source>
</evidence>
<protein>
    <submittedName>
        <fullName evidence="3">Tape measure protein</fullName>
    </submittedName>
</protein>
<gene>
    <name evidence="3" type="ORF">JFN90_00610</name>
</gene>
<dbReference type="EMBL" id="JAEMHK010000001">
    <property type="protein sequence ID" value="MBJ6798627.1"/>
    <property type="molecule type" value="Genomic_DNA"/>
</dbReference>
<organism evidence="3 4">
    <name type="scientific">Geomonas propionica</name>
    <dbReference type="NCBI Taxonomy" id="2798582"/>
    <lineage>
        <taxon>Bacteria</taxon>
        <taxon>Pseudomonadati</taxon>
        <taxon>Thermodesulfobacteriota</taxon>
        <taxon>Desulfuromonadia</taxon>
        <taxon>Geobacterales</taxon>
        <taxon>Geobacteraceae</taxon>
        <taxon>Geomonas</taxon>
    </lineage>
</organism>
<comment type="caution">
    <text evidence="3">The sequence shown here is derived from an EMBL/GenBank/DDBJ whole genome shotgun (WGS) entry which is preliminary data.</text>
</comment>
<dbReference type="Pfam" id="PF20155">
    <property type="entry name" value="TMP_3"/>
    <property type="match status" value="1"/>
</dbReference>
<keyword evidence="1" id="KW-0175">Coiled coil</keyword>
<proteinExistence type="predicted"/>
<dbReference type="NCBIfam" id="TIGR02675">
    <property type="entry name" value="tape_meas_nterm"/>
    <property type="match status" value="1"/>
</dbReference>
<sequence>MTAENTITLRIAAEDAFSATMEKAVQAFALLGKEALADLANIQGAFQTLNLKSALNIETEKAKMLDAFNQIKTSGVASADDIKRAQVAYHKELDNLDQQLKVVRHSAEEADAGHKKLGGTFGSLKDVLGGLFASFGALSFADLVRQSVDASMKVQSLSATLKASTGSAEEAGYAFKFVAAESNRLSLDVKTSADSFSQLAVATRNTSMEGEAARRMFTGFSEMFAGLKLSADRTSGAWTQITQSINKGKVELEDVKIIAEAGVPIFEMLAESMGKTRPEIMQMISNGELLANEVWPKVAEVGRKAFGAEAAEAAKGTAGEMARLKNEVFLNAAAFGKDLGPAVNVVLSVLGGMIEYVSYLVNLYKAGTSAVFGFAFALVEVGKAILSGSIFSAEGRARLSANLAGIKQTFIETLDGLVGSNQHFYKTDRELADEKARNDARRQKESEDALNANKKAQEDYIKTIANEETRLTAKYKEEYEEKKKIITTHFANQLKTVKEGSVEWVKLKQQEKVELEQLELEKMASSALVANKIKETALQVANTQMQAEIAMIENKIAQRLISEQQGASQILALQKAQASEELKAAEQRVNALTVAGLKGTEEYKKALAAQIAAQKESNKLIVQENKLAEETKAKEYAKTATEYKNVRDRELLDIQKYCANGTVSVKEAAVLRLAAETDYLEKVKTIRAQQLADINPQTQALEYQKALATKTEADRQYETSYNQLLIARGNLVKENEAAITDLHRAELEKRNKADHESLQQQRAYAASWFALWDNAYNNGAASLKQLSNAAYNAFAGMNKLPLVLEDSIKSVAAAAKQAEKEAFEMGKAAEQAGMLSGAVWGPTIKNLQMISVNAKQVEADFLKQKVSAMTLGEAMEKLTGATPGTIRAAEEAIRNFKLLDNATLDKVKGQIERLKGIVESFRDAIKYTVASLQGELDDLTLSKSALETKHYEQQIQDLNQKLRQAVELNDQQSADSLNKAIANAKTIHEIKMKNLAEEAAAAKNTDSATTDSGAGRKVGFNRGGRFPGNSLYDTLQVWARPGEWFVQNEAADFWGDSFMAAVNEPWTQAGQEIQQRLAGFNAPVMPDIPMPGVAFSTGGRVSVPEPAEKSTTRIELVAPSGQVAAGEFSKRDARAMLDILQEVGLRTT</sequence>
<name>A0ABS0YL06_9BACT</name>
<feature type="coiled-coil region" evidence="1">
    <location>
        <begin position="568"/>
        <end position="595"/>
    </location>
</feature>
<reference evidence="3 4" key="1">
    <citation type="submission" date="2020-12" db="EMBL/GenBank/DDBJ databases">
        <title>Geomonas sp. Red259, isolated from paddy soil.</title>
        <authorList>
            <person name="Xu Z."/>
            <person name="Zhang Z."/>
            <person name="Masuda Y."/>
            <person name="Itoh H."/>
            <person name="Senoo K."/>
        </authorList>
    </citation>
    <scope>NUCLEOTIDE SEQUENCE [LARGE SCALE GENOMIC DNA]</scope>
    <source>
        <strain evidence="3 4">Red259</strain>
    </source>
</reference>
<dbReference type="InterPro" id="IPR013491">
    <property type="entry name" value="Tape_meas_N"/>
</dbReference>
<evidence type="ECO:0000259" key="2">
    <source>
        <dbReference type="Pfam" id="PF20155"/>
    </source>
</evidence>
<keyword evidence="4" id="KW-1185">Reference proteome</keyword>
<evidence type="ECO:0000256" key="1">
    <source>
        <dbReference type="SAM" id="Coils"/>
    </source>
</evidence>